<dbReference type="RefSeq" id="WP_005742619.1">
    <property type="nucleotide sequence ID" value="NZ_CP031226.1"/>
</dbReference>
<accession>A0AAD0PWV9</accession>
<name>A0AAD0PWV9_PSEAV</name>
<evidence type="ECO:0000313" key="2">
    <source>
        <dbReference type="Proteomes" id="UP000006426"/>
    </source>
</evidence>
<sequence>MTLGEPAFLQALVLDVSNSTLFFEDQPLAPSQVLQVLDADLAFKIESPAFLSLQTIYRLLKNYPLLQHINGFASDFMQHASDVKPRLGLVAVSTKTPDGMGAPEPVRLNLVKITSVKRCELSFVEQVLMNNPTETVSGVFISDYKMVFDDKPTIDVAVDVSLTAHLGDKLPQASVGDYYVNQLYHKPIHLLAGRMVDHFYPANAERLAPDYQAVQETVTETPGPDLTLADLVHTCLSLNYNTAEERALIKAEEDEQKLFFERLDRLMEHHVENLDPELS</sequence>
<gene>
    <name evidence="1" type="ORF">PLA107_034275</name>
</gene>
<keyword evidence="1" id="KW-0614">Plasmid</keyword>
<organism evidence="1 2">
    <name type="scientific">Pseudomonas amygdali pv. lachrymans str. M301315</name>
    <dbReference type="NCBI Taxonomy" id="629260"/>
    <lineage>
        <taxon>Bacteria</taxon>
        <taxon>Pseudomonadati</taxon>
        <taxon>Pseudomonadota</taxon>
        <taxon>Gammaproteobacteria</taxon>
        <taxon>Pseudomonadales</taxon>
        <taxon>Pseudomonadaceae</taxon>
        <taxon>Pseudomonas</taxon>
        <taxon>Pseudomonas amygdali</taxon>
    </lineage>
</organism>
<geneLocation type="plasmid" evidence="2">
    <name>pmppla107</name>
</geneLocation>
<dbReference type="Proteomes" id="UP000006426">
    <property type="component" value="Plasmid pmppla107"/>
</dbReference>
<dbReference type="GeneID" id="39474145"/>
<dbReference type="EMBL" id="CP031226">
    <property type="protein sequence ID" value="AXH60255.1"/>
    <property type="molecule type" value="Genomic_DNA"/>
</dbReference>
<dbReference type="AlphaFoldDB" id="A0AAD0PWV9"/>
<proteinExistence type="predicted"/>
<reference evidence="1 2" key="1">
    <citation type="journal article" date="2011" name="PLoS Pathog.">
        <title>Dynamic evolution of pathogenicity revealed by sequencing and comparative genomics of 19 Pseudomonas syringae isolates.</title>
        <authorList>
            <person name="Baltrus D.A."/>
            <person name="Nishimura M.T."/>
            <person name="Romanchuk A."/>
            <person name="Chang J.H."/>
            <person name="Mukhtar M.S."/>
            <person name="Cherkis K."/>
            <person name="Roach J."/>
            <person name="Grant S.R."/>
            <person name="Jones C.D."/>
            <person name="Dangl J.L."/>
        </authorList>
    </citation>
    <scope>NUCLEOTIDE SEQUENCE [LARGE SCALE GENOMIC DNA]</scope>
    <source>
        <strain evidence="1 2">M301315</strain>
    </source>
</reference>
<protein>
    <submittedName>
        <fullName evidence="1">Uncharacterized protein</fullName>
    </submittedName>
</protein>
<evidence type="ECO:0000313" key="1">
    <source>
        <dbReference type="EMBL" id="AXH60255.1"/>
    </source>
</evidence>